<reference evidence="2" key="1">
    <citation type="submission" date="2021-01" db="EMBL/GenBank/DDBJ databases">
        <title>Whole genome shotgun sequence of Sphaerisporangium rufum NBRC 109079.</title>
        <authorList>
            <person name="Komaki H."/>
            <person name="Tamura T."/>
        </authorList>
    </citation>
    <scope>NUCLEOTIDE SEQUENCE</scope>
    <source>
        <strain evidence="2">NBRC 109079</strain>
    </source>
</reference>
<keyword evidence="1" id="KW-0812">Transmembrane</keyword>
<sequence>MNVPSPGAPFPAPGWIAWPLRATATLHLAGVLGQAALAGLFVTGDADLLDWHRGNGGFTHALLYLQLAAAVLLWRPVRGPGLAAAASVLLVAAETLQIFFGQERILAGHFPLGMADFGASALLAAYTWLRVRPTARTGGARWTRRGA</sequence>
<proteinExistence type="predicted"/>
<protein>
    <submittedName>
        <fullName evidence="2">Uncharacterized protein</fullName>
    </submittedName>
</protein>
<feature type="transmembrane region" description="Helical" evidence="1">
    <location>
        <begin position="106"/>
        <end position="129"/>
    </location>
</feature>
<organism evidence="2 3">
    <name type="scientific">Sphaerisporangium rufum</name>
    <dbReference type="NCBI Taxonomy" id="1381558"/>
    <lineage>
        <taxon>Bacteria</taxon>
        <taxon>Bacillati</taxon>
        <taxon>Actinomycetota</taxon>
        <taxon>Actinomycetes</taxon>
        <taxon>Streptosporangiales</taxon>
        <taxon>Streptosporangiaceae</taxon>
        <taxon>Sphaerisporangium</taxon>
    </lineage>
</organism>
<keyword evidence="1" id="KW-1133">Transmembrane helix</keyword>
<dbReference type="Proteomes" id="UP000655287">
    <property type="component" value="Unassembled WGS sequence"/>
</dbReference>
<accession>A0A919QZI8</accession>
<name>A0A919QZI8_9ACTN</name>
<comment type="caution">
    <text evidence="2">The sequence shown here is derived from an EMBL/GenBank/DDBJ whole genome shotgun (WGS) entry which is preliminary data.</text>
</comment>
<feature type="transmembrane region" description="Helical" evidence="1">
    <location>
        <begin position="81"/>
        <end position="100"/>
    </location>
</feature>
<evidence type="ECO:0000313" key="3">
    <source>
        <dbReference type="Proteomes" id="UP000655287"/>
    </source>
</evidence>
<feature type="transmembrane region" description="Helical" evidence="1">
    <location>
        <begin position="57"/>
        <end position="74"/>
    </location>
</feature>
<evidence type="ECO:0000313" key="2">
    <source>
        <dbReference type="EMBL" id="GII76986.1"/>
    </source>
</evidence>
<dbReference type="RefSeq" id="WP_203983677.1">
    <property type="nucleotide sequence ID" value="NZ_BOOU01000031.1"/>
</dbReference>
<keyword evidence="3" id="KW-1185">Reference proteome</keyword>
<gene>
    <name evidence="2" type="ORF">Sru01_19680</name>
</gene>
<dbReference type="AlphaFoldDB" id="A0A919QZI8"/>
<evidence type="ECO:0000256" key="1">
    <source>
        <dbReference type="SAM" id="Phobius"/>
    </source>
</evidence>
<dbReference type="EMBL" id="BOOU01000031">
    <property type="protein sequence ID" value="GII76986.1"/>
    <property type="molecule type" value="Genomic_DNA"/>
</dbReference>
<keyword evidence="1" id="KW-0472">Membrane</keyword>